<accession>A0ABP0FPG0</accession>
<dbReference type="PANTHER" id="PTHR48027">
    <property type="entry name" value="HETEROGENEOUS NUCLEAR RIBONUCLEOPROTEIN 87F-RELATED"/>
    <property type="match status" value="1"/>
</dbReference>
<organism evidence="4 5">
    <name type="scientific">Clavelina lepadiformis</name>
    <name type="common">Light-bulb sea squirt</name>
    <name type="synonym">Ascidia lepadiformis</name>
    <dbReference type="NCBI Taxonomy" id="159417"/>
    <lineage>
        <taxon>Eukaryota</taxon>
        <taxon>Metazoa</taxon>
        <taxon>Chordata</taxon>
        <taxon>Tunicata</taxon>
        <taxon>Ascidiacea</taxon>
        <taxon>Aplousobranchia</taxon>
        <taxon>Clavelinidae</taxon>
        <taxon>Clavelina</taxon>
    </lineage>
</organism>
<dbReference type="InterPro" id="IPR052462">
    <property type="entry name" value="SLIRP/GR-RBP-like"/>
</dbReference>
<sequence>MDEFVLVGNLADETTMEDLCFLFRFCGIIEHAEVRYDEETFISRGFAFVIFDTPEQAQEALKFNEFPLHGNPIYIRKAKSLGEGPARGKYDGRDA</sequence>
<dbReference type="EMBL" id="CAWYQH010000068">
    <property type="protein sequence ID" value="CAK8680312.1"/>
    <property type="molecule type" value="Genomic_DNA"/>
</dbReference>
<dbReference type="Pfam" id="PF00076">
    <property type="entry name" value="RRM_1"/>
    <property type="match status" value="1"/>
</dbReference>
<dbReference type="PROSITE" id="PS50102">
    <property type="entry name" value="RRM"/>
    <property type="match status" value="1"/>
</dbReference>
<dbReference type="CDD" id="cd00590">
    <property type="entry name" value="RRM_SF"/>
    <property type="match status" value="1"/>
</dbReference>
<dbReference type="InterPro" id="IPR035979">
    <property type="entry name" value="RBD_domain_sf"/>
</dbReference>
<comment type="caution">
    <text evidence="4">The sequence shown here is derived from an EMBL/GenBank/DDBJ whole genome shotgun (WGS) entry which is preliminary data.</text>
</comment>
<dbReference type="SUPFAM" id="SSF54928">
    <property type="entry name" value="RNA-binding domain, RBD"/>
    <property type="match status" value="1"/>
</dbReference>
<keyword evidence="1 2" id="KW-0694">RNA-binding</keyword>
<dbReference type="Gene3D" id="3.30.70.330">
    <property type="match status" value="1"/>
</dbReference>
<evidence type="ECO:0000259" key="3">
    <source>
        <dbReference type="PROSITE" id="PS50102"/>
    </source>
</evidence>
<dbReference type="InterPro" id="IPR000504">
    <property type="entry name" value="RRM_dom"/>
</dbReference>
<evidence type="ECO:0000313" key="5">
    <source>
        <dbReference type="Proteomes" id="UP001642483"/>
    </source>
</evidence>
<evidence type="ECO:0000256" key="2">
    <source>
        <dbReference type="PROSITE-ProRule" id="PRU00176"/>
    </source>
</evidence>
<dbReference type="InterPro" id="IPR012677">
    <property type="entry name" value="Nucleotide-bd_a/b_plait_sf"/>
</dbReference>
<gene>
    <name evidence="4" type="ORF">CVLEPA_LOCUS10578</name>
</gene>
<feature type="domain" description="RRM" evidence="3">
    <location>
        <begin position="3"/>
        <end position="80"/>
    </location>
</feature>
<dbReference type="Proteomes" id="UP001642483">
    <property type="component" value="Unassembled WGS sequence"/>
</dbReference>
<reference evidence="4 5" key="1">
    <citation type="submission" date="2024-02" db="EMBL/GenBank/DDBJ databases">
        <authorList>
            <person name="Daric V."/>
            <person name="Darras S."/>
        </authorList>
    </citation>
    <scope>NUCLEOTIDE SEQUENCE [LARGE SCALE GENOMIC DNA]</scope>
</reference>
<protein>
    <recommendedName>
        <fullName evidence="3">RRM domain-containing protein</fullName>
    </recommendedName>
</protein>
<evidence type="ECO:0000313" key="4">
    <source>
        <dbReference type="EMBL" id="CAK8680312.1"/>
    </source>
</evidence>
<keyword evidence="5" id="KW-1185">Reference proteome</keyword>
<proteinExistence type="predicted"/>
<name>A0ABP0FPG0_CLALP</name>
<dbReference type="SMART" id="SM00360">
    <property type="entry name" value="RRM"/>
    <property type="match status" value="1"/>
</dbReference>
<evidence type="ECO:0000256" key="1">
    <source>
        <dbReference type="ARBA" id="ARBA00022884"/>
    </source>
</evidence>